<organism evidence="1 2">
    <name type="scientific">Parapontixanthobacter aurantiacus</name>
    <dbReference type="NCBI Taxonomy" id="1463599"/>
    <lineage>
        <taxon>Bacteria</taxon>
        <taxon>Pseudomonadati</taxon>
        <taxon>Pseudomonadota</taxon>
        <taxon>Alphaproteobacteria</taxon>
        <taxon>Sphingomonadales</taxon>
        <taxon>Erythrobacteraceae</taxon>
        <taxon>Parapontixanthobacter</taxon>
    </lineage>
</organism>
<dbReference type="RefSeq" id="WP_160682963.1">
    <property type="nucleotide sequence ID" value="NZ_WTYW01000002.1"/>
</dbReference>
<dbReference type="EMBL" id="WTYW01000002">
    <property type="protein sequence ID" value="MXO86273.1"/>
    <property type="molecule type" value="Genomic_DNA"/>
</dbReference>
<dbReference type="OrthoDB" id="117664at2"/>
<reference evidence="1 2" key="1">
    <citation type="submission" date="2019-12" db="EMBL/GenBank/DDBJ databases">
        <title>Genomic-based taxomic classification of the family Erythrobacteraceae.</title>
        <authorList>
            <person name="Xu L."/>
        </authorList>
    </citation>
    <scope>NUCLEOTIDE SEQUENCE [LARGE SCALE GENOMIC DNA]</scope>
    <source>
        <strain evidence="1 2">MCCC 1A09962</strain>
    </source>
</reference>
<protein>
    <submittedName>
        <fullName evidence="1">Uncharacterized protein</fullName>
    </submittedName>
</protein>
<sequence length="180" mass="18638">MIFAWGIVLAAQAAGADTPIVVPIPSDSVPPIEHIAPEQVVVPRDTPVHLMVLNEVSTKDHAAGHKFRLRVDRPIVVDGREVVPVGATAWGEVTDASRSGNVGKSGELAAVLTHIEFGGTHIPLEGQTTADGKSGKGETLLGVLAMGPLGLFAKGNNAKIKAGEKMVAFVAQDTLLSDAS</sequence>
<name>A0A844ZFZ5_9SPHN</name>
<dbReference type="Proteomes" id="UP000433104">
    <property type="component" value="Unassembled WGS sequence"/>
</dbReference>
<dbReference type="AlphaFoldDB" id="A0A844ZFZ5"/>
<evidence type="ECO:0000313" key="2">
    <source>
        <dbReference type="Proteomes" id="UP000433104"/>
    </source>
</evidence>
<proteinExistence type="predicted"/>
<evidence type="ECO:0000313" key="1">
    <source>
        <dbReference type="EMBL" id="MXO86273.1"/>
    </source>
</evidence>
<accession>A0A844ZFZ5</accession>
<gene>
    <name evidence="1" type="ORF">GRI38_09550</name>
</gene>
<comment type="caution">
    <text evidence="1">The sequence shown here is derived from an EMBL/GenBank/DDBJ whole genome shotgun (WGS) entry which is preliminary data.</text>
</comment>
<keyword evidence="2" id="KW-1185">Reference proteome</keyword>